<reference evidence="1 2" key="1">
    <citation type="journal article" date="2019" name="Int. J. Syst. Evol. Microbiol.">
        <title>The Global Catalogue of Microorganisms (GCM) 10K type strain sequencing project: providing services to taxonomists for standard genome sequencing and annotation.</title>
        <authorList>
            <consortium name="The Broad Institute Genomics Platform"/>
            <consortium name="The Broad Institute Genome Sequencing Center for Infectious Disease"/>
            <person name="Wu L."/>
            <person name="Ma J."/>
        </authorList>
    </citation>
    <scope>NUCLEOTIDE SEQUENCE [LARGE SCALE GENOMIC DNA]</scope>
    <source>
        <strain evidence="1 2">JCM 6833</strain>
    </source>
</reference>
<proteinExistence type="predicted"/>
<sequence length="230" mass="24834">MPNETPVKLFSTLAVRKAFDDVLLAAFKDRTGIEVDGVYDPTTQLLLRVRNGERPDVMIAVTSSFGELRELGVLEVNQRVAVARTGVGLAVPPGAEPPDISTVEAFKATLLNARSVAYSRTGASGIYFAGLIRELGIFDEVNARATLIDKGFIAHAVLDGRADIAIQQLSELRFVPEAQIVGPFPDEVQHYSEFSAVLGVDAGDAARQFVDFLTTHTARDAYEQTGLEAL</sequence>
<dbReference type="SUPFAM" id="SSF53850">
    <property type="entry name" value="Periplasmic binding protein-like II"/>
    <property type="match status" value="1"/>
</dbReference>
<evidence type="ECO:0000313" key="2">
    <source>
        <dbReference type="Proteomes" id="UP001501509"/>
    </source>
</evidence>
<keyword evidence="2" id="KW-1185">Reference proteome</keyword>
<dbReference type="EMBL" id="BAAATD010000007">
    <property type="protein sequence ID" value="GAA2613275.1"/>
    <property type="molecule type" value="Genomic_DNA"/>
</dbReference>
<dbReference type="PANTHER" id="PTHR30632">
    <property type="entry name" value="MOLYBDATE-BINDING PERIPLASMIC PROTEIN"/>
    <property type="match status" value="1"/>
</dbReference>
<dbReference type="PANTHER" id="PTHR30632:SF11">
    <property type="entry name" value="BLR4797 PROTEIN"/>
    <property type="match status" value="1"/>
</dbReference>
<evidence type="ECO:0000313" key="1">
    <source>
        <dbReference type="EMBL" id="GAA2613275.1"/>
    </source>
</evidence>
<protein>
    <submittedName>
        <fullName evidence="1">Substrate-binding domain-containing protein</fullName>
    </submittedName>
</protein>
<name>A0ABN3Q2V8_9ACTN</name>
<dbReference type="Gene3D" id="3.40.190.10">
    <property type="entry name" value="Periplasmic binding protein-like II"/>
    <property type="match status" value="2"/>
</dbReference>
<dbReference type="RefSeq" id="WP_344545349.1">
    <property type="nucleotide sequence ID" value="NZ_BAAATD010000007.1"/>
</dbReference>
<organism evidence="1 2">
    <name type="scientific">Actinomadura fulvescens</name>
    <dbReference type="NCBI Taxonomy" id="46160"/>
    <lineage>
        <taxon>Bacteria</taxon>
        <taxon>Bacillati</taxon>
        <taxon>Actinomycetota</taxon>
        <taxon>Actinomycetes</taxon>
        <taxon>Streptosporangiales</taxon>
        <taxon>Thermomonosporaceae</taxon>
        <taxon>Actinomadura</taxon>
    </lineage>
</organism>
<comment type="caution">
    <text evidence="1">The sequence shown here is derived from an EMBL/GenBank/DDBJ whole genome shotgun (WGS) entry which is preliminary data.</text>
</comment>
<dbReference type="InterPro" id="IPR050682">
    <property type="entry name" value="ModA/WtpA"/>
</dbReference>
<accession>A0ABN3Q2V8</accession>
<dbReference type="Proteomes" id="UP001501509">
    <property type="component" value="Unassembled WGS sequence"/>
</dbReference>
<dbReference type="Pfam" id="PF13531">
    <property type="entry name" value="SBP_bac_11"/>
    <property type="match status" value="1"/>
</dbReference>
<gene>
    <name evidence="1" type="ORF">GCM10010411_55220</name>
</gene>